<evidence type="ECO:0000313" key="3">
    <source>
        <dbReference type="Proteomes" id="UP000253153"/>
    </source>
</evidence>
<dbReference type="RefSeq" id="XP_031010510.1">
    <property type="nucleotide sequence ID" value="XM_031165434.1"/>
</dbReference>
<dbReference type="EMBL" id="QKXC01000371">
    <property type="protein sequence ID" value="RBR05719.1"/>
    <property type="molecule type" value="Genomic_DNA"/>
</dbReference>
<organism evidence="2 3">
    <name type="scientific">Fusarium coffeatum</name>
    <dbReference type="NCBI Taxonomy" id="231269"/>
    <lineage>
        <taxon>Eukaryota</taxon>
        <taxon>Fungi</taxon>
        <taxon>Dikarya</taxon>
        <taxon>Ascomycota</taxon>
        <taxon>Pezizomycotina</taxon>
        <taxon>Sordariomycetes</taxon>
        <taxon>Hypocreomycetidae</taxon>
        <taxon>Hypocreales</taxon>
        <taxon>Nectriaceae</taxon>
        <taxon>Fusarium</taxon>
        <taxon>Fusarium incarnatum-equiseti species complex</taxon>
    </lineage>
</organism>
<dbReference type="GeneID" id="42000730"/>
<keyword evidence="1" id="KW-0472">Membrane</keyword>
<keyword evidence="1" id="KW-0812">Transmembrane</keyword>
<dbReference type="AlphaFoldDB" id="A0A366QLB3"/>
<gene>
    <name evidence="2" type="ORF">FIESC28_11308</name>
</gene>
<keyword evidence="3" id="KW-1185">Reference proteome</keyword>
<comment type="caution">
    <text evidence="2">The sequence shown here is derived from an EMBL/GenBank/DDBJ whole genome shotgun (WGS) entry which is preliminary data.</text>
</comment>
<dbReference type="Proteomes" id="UP000253153">
    <property type="component" value="Unassembled WGS sequence"/>
</dbReference>
<proteinExistence type="predicted"/>
<evidence type="ECO:0000256" key="1">
    <source>
        <dbReference type="SAM" id="Phobius"/>
    </source>
</evidence>
<evidence type="ECO:0000313" key="2">
    <source>
        <dbReference type="EMBL" id="RBR05719.1"/>
    </source>
</evidence>
<feature type="transmembrane region" description="Helical" evidence="1">
    <location>
        <begin position="447"/>
        <end position="467"/>
    </location>
</feature>
<name>A0A366QLB3_9HYPO</name>
<accession>A0A366QLB3</accession>
<protein>
    <submittedName>
        <fullName evidence="2">Uncharacterized protein</fullName>
    </submittedName>
</protein>
<reference evidence="2 3" key="1">
    <citation type="submission" date="2018-06" db="EMBL/GenBank/DDBJ databases">
        <title>Fusarium incarnatum-equiseti species complex species 28.</title>
        <authorList>
            <person name="Gardiner D.M."/>
        </authorList>
    </citation>
    <scope>NUCLEOTIDE SEQUENCE [LARGE SCALE GENOMIC DNA]</scope>
    <source>
        <strain evidence="2 3">FIESC_28</strain>
    </source>
</reference>
<keyword evidence="1" id="KW-1133">Transmembrane helix</keyword>
<dbReference type="OrthoDB" id="2830640at2759"/>
<sequence length="484" mass="54113">MDHAHATPSPFRTEKPVIDIKQGTSIRVETEEVFTSLPSTPTLADRPMEYDRVAIAGLPKQTVVGFNLSTHPGFNSCRQDVTENQSNFLPASRVDILTVSGPETFHDDQNDAQVEAIMNSSTGNPAMMAICIKLEANPDATFEQTSWISKSLVERLFKSYDIHSGFLLDLIGRPNYWSAVSQVKSDVKYKKDVFEFFCQHPRWHPKSRYDKQKNAMQGNRAPCSLYMTYCTATDTTIYLIVAPDDGIWFAFLDTIRLAVREGSDSLISGRELASSPFFIHSMISNIAFEQAAVYTADARVKLMIQLHKVNNYSDSLDSAGMGNRDPRDSETRQTLSSITRQLHDVSQMIDTALGSSSAAVKLSTKLLQAHEEFCRRTGRGATGTAVSRTQTAIQYVHDAYLCQQSWLEQYKARKETAMNLVFNMVTQDDSFITLNTSYQMSQDSASIHALTVLAMIFLPGTFTAVWFTTGYDLGCYRADNMVCP</sequence>